<dbReference type="InterPro" id="IPR051455">
    <property type="entry name" value="Bact_solute-bind_prot3"/>
</dbReference>
<evidence type="ECO:0000259" key="6">
    <source>
        <dbReference type="SMART" id="SM00062"/>
    </source>
</evidence>
<dbReference type="STRING" id="1549855.AY555_06680"/>
<proteinExistence type="inferred from homology"/>
<dbReference type="Gene3D" id="3.40.190.10">
    <property type="entry name" value="Periplasmic binding protein-like II"/>
    <property type="match status" value="2"/>
</dbReference>
<dbReference type="EMBL" id="CP014525">
    <property type="protein sequence ID" value="AMW34916.1"/>
    <property type="molecule type" value="Genomic_DNA"/>
</dbReference>
<evidence type="ECO:0000313" key="7">
    <source>
        <dbReference type="EMBL" id="AMW34916.1"/>
    </source>
</evidence>
<feature type="chain" id="PRO_5044368604" evidence="5">
    <location>
        <begin position="24"/>
        <end position="341"/>
    </location>
</feature>
<dbReference type="KEGG" id="hjo:AY555_06680"/>
<organism evidence="7 8">
    <name type="scientific">Haematospirillum jordaniae</name>
    <dbReference type="NCBI Taxonomy" id="1549855"/>
    <lineage>
        <taxon>Bacteria</taxon>
        <taxon>Pseudomonadati</taxon>
        <taxon>Pseudomonadota</taxon>
        <taxon>Alphaproteobacteria</taxon>
        <taxon>Rhodospirillales</taxon>
        <taxon>Novispirillaceae</taxon>
        <taxon>Haematospirillum</taxon>
    </lineage>
</organism>
<sequence>MNRILIAVAAAATVSLATTGAFAGATLDAVKKRGTVVCGSHTGLAGFSTPNEKGVWTGIDVDVCRAVAAAVFGDATKVSYVPLSAQQRITAVQSGEVDLLARNTTWTLSRDTANGMDFPAVNYYDGQGFMAHKRLGLKSAKELDGATVCVQTGTTTEQNLADYFRANNMKMNPVTIEKYEEVSAAYSSGRCDAITSDISQLAAIRANDVPDPAEHVILPELISKEPLAVSVRHGDNQWTDIVRWSFYAMLNAEELGITSANVDEQLKSATDPNAKRLLGITPGMGAALGLDEKWAYNIIKQVGNYGESFEANVGLKTPMRLERGLNALWNKGGIMYAPPVR</sequence>
<dbReference type="AlphaFoldDB" id="A0A143DE27"/>
<accession>A0A143DE27</accession>
<evidence type="ECO:0000256" key="5">
    <source>
        <dbReference type="SAM" id="SignalP"/>
    </source>
</evidence>
<dbReference type="Pfam" id="PF00497">
    <property type="entry name" value="SBP_bac_3"/>
    <property type="match status" value="1"/>
</dbReference>
<keyword evidence="2" id="KW-0813">Transport</keyword>
<dbReference type="CDD" id="cd13692">
    <property type="entry name" value="PBP2_BztA"/>
    <property type="match status" value="1"/>
</dbReference>
<dbReference type="SUPFAM" id="SSF53850">
    <property type="entry name" value="Periplasmic binding protein-like II"/>
    <property type="match status" value="1"/>
</dbReference>
<feature type="domain" description="Solute-binding protein family 3/N-terminal" evidence="6">
    <location>
        <begin position="35"/>
        <end position="265"/>
    </location>
</feature>
<dbReference type="InterPro" id="IPR001638">
    <property type="entry name" value="Solute-binding_3/MltF_N"/>
</dbReference>
<comment type="similarity">
    <text evidence="1 4">Belongs to the bacterial solute-binding protein 3 family.</text>
</comment>
<dbReference type="GO" id="GO:0006865">
    <property type="term" value="P:amino acid transport"/>
    <property type="evidence" value="ECO:0007669"/>
    <property type="project" value="TreeGrafter"/>
</dbReference>
<dbReference type="GeneID" id="53316839"/>
<dbReference type="InterPro" id="IPR018313">
    <property type="entry name" value="SBP_3_CS"/>
</dbReference>
<dbReference type="RefSeq" id="WP_066135018.1">
    <property type="nucleotide sequence ID" value="NZ_CP014525.1"/>
</dbReference>
<dbReference type="PANTHER" id="PTHR30085">
    <property type="entry name" value="AMINO ACID ABC TRANSPORTER PERMEASE"/>
    <property type="match status" value="1"/>
</dbReference>
<evidence type="ECO:0000256" key="1">
    <source>
        <dbReference type="ARBA" id="ARBA00010333"/>
    </source>
</evidence>
<name>A0A143DE27_9PROT</name>
<protein>
    <submittedName>
        <fullName evidence="7">Amino acid ABC transporter substrate-binding protein</fullName>
    </submittedName>
</protein>
<evidence type="ECO:0000313" key="8">
    <source>
        <dbReference type="Proteomes" id="UP000076066"/>
    </source>
</evidence>
<dbReference type="PROSITE" id="PS01039">
    <property type="entry name" value="SBP_BACTERIAL_3"/>
    <property type="match status" value="1"/>
</dbReference>
<gene>
    <name evidence="7" type="ORF">AY555_06680</name>
</gene>
<evidence type="ECO:0000256" key="2">
    <source>
        <dbReference type="ARBA" id="ARBA00022448"/>
    </source>
</evidence>
<evidence type="ECO:0000256" key="4">
    <source>
        <dbReference type="RuleBase" id="RU003744"/>
    </source>
</evidence>
<keyword evidence="8" id="KW-1185">Reference proteome</keyword>
<reference evidence="7 8" key="1">
    <citation type="submission" date="2016-02" db="EMBL/GenBank/DDBJ databases">
        <title>Complete Genome of H5569, the type strain of the newly described species Haematospirillium jordaniae.</title>
        <authorList>
            <person name="Nicholson A.C."/>
            <person name="Humrighouse B.W."/>
            <person name="Loparov V."/>
            <person name="McQuiston J.R."/>
        </authorList>
    </citation>
    <scope>NUCLEOTIDE SEQUENCE [LARGE SCALE GENOMIC DNA]</scope>
    <source>
        <strain evidence="7 8">H5569</strain>
    </source>
</reference>
<keyword evidence="3 5" id="KW-0732">Signal</keyword>
<dbReference type="PANTHER" id="PTHR30085:SF7">
    <property type="entry name" value="AMINO-ACID ABC TRANSPORTER-BINDING PROTEIN YHDW-RELATED"/>
    <property type="match status" value="1"/>
</dbReference>
<feature type="signal peptide" evidence="5">
    <location>
        <begin position="1"/>
        <end position="23"/>
    </location>
</feature>
<dbReference type="SMART" id="SM00062">
    <property type="entry name" value="PBPb"/>
    <property type="match status" value="1"/>
</dbReference>
<dbReference type="OrthoDB" id="9777941at2"/>
<evidence type="ECO:0000256" key="3">
    <source>
        <dbReference type="ARBA" id="ARBA00022729"/>
    </source>
</evidence>
<dbReference type="Proteomes" id="UP000076066">
    <property type="component" value="Chromosome"/>
</dbReference>